<dbReference type="AlphaFoldDB" id="M0EDU4"/>
<comment type="caution">
    <text evidence="1">The sequence shown here is derived from an EMBL/GenBank/DDBJ whole genome shotgun (WGS) entry which is preliminary data.</text>
</comment>
<evidence type="ECO:0000313" key="1">
    <source>
        <dbReference type="EMBL" id="ELZ44599.1"/>
    </source>
</evidence>
<accession>M0EDU4</accession>
<proteinExistence type="predicted"/>
<name>M0EDU4_9EURY</name>
<dbReference type="EMBL" id="AOJL01000057">
    <property type="protein sequence ID" value="ELZ44599.1"/>
    <property type="molecule type" value="Genomic_DNA"/>
</dbReference>
<dbReference type="Proteomes" id="UP000011509">
    <property type="component" value="Unassembled WGS sequence"/>
</dbReference>
<gene>
    <name evidence="1" type="ORF">C464_13255</name>
</gene>
<evidence type="ECO:0000313" key="2">
    <source>
        <dbReference type="Proteomes" id="UP000011509"/>
    </source>
</evidence>
<reference evidence="1 2" key="1">
    <citation type="journal article" date="2014" name="PLoS Genet.">
        <title>Phylogenetically driven sequencing of extremely halophilic archaea reveals strategies for static and dynamic osmo-response.</title>
        <authorList>
            <person name="Becker E.A."/>
            <person name="Seitzer P.M."/>
            <person name="Tritt A."/>
            <person name="Larsen D."/>
            <person name="Krusor M."/>
            <person name="Yao A.I."/>
            <person name="Wu D."/>
            <person name="Madern D."/>
            <person name="Eisen J.A."/>
            <person name="Darling A.E."/>
            <person name="Facciotti M.T."/>
        </authorList>
    </citation>
    <scope>NUCLEOTIDE SEQUENCE [LARGE SCALE GENOMIC DNA]</scope>
    <source>
        <strain evidence="1 2">DSM 10284</strain>
    </source>
</reference>
<organism evidence="1 2">
    <name type="scientific">Halorubrum coriense DSM 10284</name>
    <dbReference type="NCBI Taxonomy" id="1227466"/>
    <lineage>
        <taxon>Archaea</taxon>
        <taxon>Methanobacteriati</taxon>
        <taxon>Methanobacteriota</taxon>
        <taxon>Stenosarchaea group</taxon>
        <taxon>Halobacteria</taxon>
        <taxon>Halobacteriales</taxon>
        <taxon>Haloferacaceae</taxon>
        <taxon>Halorubrum</taxon>
    </lineage>
</organism>
<keyword evidence="2" id="KW-1185">Reference proteome</keyword>
<sequence>MLTRGKIDLLLFTNFELITNCYLINCFASAVKTYCQIQIAGEFICNLYDICLRGTLYDSVFVCC</sequence>
<protein>
    <submittedName>
        <fullName evidence="1">Uncharacterized protein</fullName>
    </submittedName>
</protein>